<dbReference type="AlphaFoldDB" id="A0A2U1DFY4"/>
<dbReference type="PIRSF" id="PIRSF003314">
    <property type="entry name" value="IPP_isomerase"/>
    <property type="match status" value="1"/>
</dbReference>
<comment type="caution">
    <text evidence="13">The sequence shown here is derived from an EMBL/GenBank/DDBJ whole genome shotgun (WGS) entry which is preliminary data.</text>
</comment>
<feature type="binding site" evidence="11">
    <location>
        <position position="189"/>
    </location>
    <ligand>
        <name>FMN</name>
        <dbReference type="ChEBI" id="CHEBI:58210"/>
    </ligand>
</feature>
<evidence type="ECO:0000256" key="10">
    <source>
        <dbReference type="ARBA" id="ARBA00025810"/>
    </source>
</evidence>
<feature type="binding site" evidence="11">
    <location>
        <position position="159"/>
    </location>
    <ligand>
        <name>Mg(2+)</name>
        <dbReference type="ChEBI" id="CHEBI:18420"/>
    </ligand>
</feature>
<proteinExistence type="inferred from homology"/>
<comment type="cofactor">
    <cofactor evidence="11">
        <name>Mg(2+)</name>
        <dbReference type="ChEBI" id="CHEBI:18420"/>
    </cofactor>
</comment>
<feature type="domain" description="FMN-dependent dehydrogenase" evidence="12">
    <location>
        <begin position="168"/>
        <end position="329"/>
    </location>
</feature>
<feature type="binding site" evidence="11">
    <location>
        <position position="128"/>
    </location>
    <ligand>
        <name>FMN</name>
        <dbReference type="ChEBI" id="CHEBI:58210"/>
    </ligand>
</feature>
<reference evidence="13 14" key="1">
    <citation type="submission" date="2018-04" db="EMBL/GenBank/DDBJ databases">
        <title>Genomic Encyclopedia of Type Strains, Phase IV (KMG-IV): sequencing the most valuable type-strain genomes for metagenomic binning, comparative biology and taxonomic classification.</title>
        <authorList>
            <person name="Goeker M."/>
        </authorList>
    </citation>
    <scope>NUCLEOTIDE SEQUENCE [LARGE SCALE GENOMIC DNA]</scope>
    <source>
        <strain evidence="13 14">DSM 28795</strain>
    </source>
</reference>
<dbReference type="GO" id="GO:0010181">
    <property type="term" value="F:FMN binding"/>
    <property type="evidence" value="ECO:0007669"/>
    <property type="project" value="UniProtKB-UniRule"/>
</dbReference>
<evidence type="ECO:0000313" key="14">
    <source>
        <dbReference type="Proteomes" id="UP000245433"/>
    </source>
</evidence>
<keyword evidence="9 11" id="KW-0413">Isomerase</keyword>
<dbReference type="GO" id="GO:0008299">
    <property type="term" value="P:isoprenoid biosynthetic process"/>
    <property type="evidence" value="ECO:0007669"/>
    <property type="project" value="UniProtKB-UniRule"/>
</dbReference>
<dbReference type="PANTHER" id="PTHR43665">
    <property type="entry name" value="ISOPENTENYL-DIPHOSPHATE DELTA-ISOMERASE"/>
    <property type="match status" value="1"/>
</dbReference>
<dbReference type="InterPro" id="IPR000262">
    <property type="entry name" value="FMN-dep_DH"/>
</dbReference>
<comment type="function">
    <text evidence="11">Involved in the biosynthesis of isoprenoids. Catalyzes the 1,3-allylic rearrangement of the homoallylic substrate isopentenyl (IPP) to its allylic isomer, dimethylallyl diphosphate (DMAPP).</text>
</comment>
<organism evidence="13 14">
    <name type="scientific">Convivina intestini</name>
    <dbReference type="NCBI Taxonomy" id="1505726"/>
    <lineage>
        <taxon>Bacteria</taxon>
        <taxon>Bacillati</taxon>
        <taxon>Bacillota</taxon>
        <taxon>Bacilli</taxon>
        <taxon>Lactobacillales</taxon>
        <taxon>Lactobacillaceae</taxon>
        <taxon>Convivina</taxon>
    </lineage>
</organism>
<comment type="catalytic activity">
    <reaction evidence="11">
        <text>isopentenyl diphosphate = dimethylallyl diphosphate</text>
        <dbReference type="Rhea" id="RHEA:23284"/>
        <dbReference type="ChEBI" id="CHEBI:57623"/>
        <dbReference type="ChEBI" id="CHEBI:128769"/>
        <dbReference type="EC" id="5.3.3.2"/>
    </reaction>
</comment>
<keyword evidence="2 11" id="KW-0963">Cytoplasm</keyword>
<evidence type="ECO:0000256" key="8">
    <source>
        <dbReference type="ARBA" id="ARBA00023229"/>
    </source>
</evidence>
<dbReference type="OrthoDB" id="9795032at2"/>
<feature type="binding site" evidence="11">
    <location>
        <position position="219"/>
    </location>
    <ligand>
        <name>FMN</name>
        <dbReference type="ChEBI" id="CHEBI:58210"/>
    </ligand>
</feature>
<dbReference type="GO" id="GO:0005737">
    <property type="term" value="C:cytoplasm"/>
    <property type="evidence" value="ECO:0007669"/>
    <property type="project" value="UniProtKB-SubCell"/>
</dbReference>
<name>A0A2U1DFY4_9LACO</name>
<keyword evidence="6 11" id="KW-0460">Magnesium</keyword>
<comment type="cofactor">
    <cofactor evidence="11">
        <name>NADPH</name>
        <dbReference type="ChEBI" id="CHEBI:57783"/>
    </cofactor>
</comment>
<evidence type="ECO:0000256" key="7">
    <source>
        <dbReference type="ARBA" id="ARBA00022857"/>
    </source>
</evidence>
<keyword evidence="5 11" id="KW-0479">Metal-binding</keyword>
<dbReference type="Proteomes" id="UP000245433">
    <property type="component" value="Unassembled WGS sequence"/>
</dbReference>
<evidence type="ECO:0000256" key="11">
    <source>
        <dbReference type="HAMAP-Rule" id="MF_00354"/>
    </source>
</evidence>
<keyword evidence="14" id="KW-1185">Reference proteome</keyword>
<feature type="binding site" evidence="11">
    <location>
        <begin position="287"/>
        <end position="288"/>
    </location>
    <ligand>
        <name>FMN</name>
        <dbReference type="ChEBI" id="CHEBI:58210"/>
    </ligand>
</feature>
<dbReference type="EMBL" id="QEKT01000001">
    <property type="protein sequence ID" value="PVY86479.1"/>
    <property type="molecule type" value="Genomic_DNA"/>
</dbReference>
<comment type="cofactor">
    <cofactor evidence="1 11">
        <name>FMN</name>
        <dbReference type="ChEBI" id="CHEBI:58210"/>
    </cofactor>
</comment>
<dbReference type="GO" id="GO:0070402">
    <property type="term" value="F:NADPH binding"/>
    <property type="evidence" value="ECO:0007669"/>
    <property type="project" value="UniProtKB-UniRule"/>
</dbReference>
<evidence type="ECO:0000256" key="2">
    <source>
        <dbReference type="ARBA" id="ARBA00022490"/>
    </source>
</evidence>
<dbReference type="HAMAP" id="MF_00354">
    <property type="entry name" value="Idi_2"/>
    <property type="match status" value="1"/>
</dbReference>
<evidence type="ECO:0000256" key="9">
    <source>
        <dbReference type="ARBA" id="ARBA00023235"/>
    </source>
</evidence>
<accession>A0A2U1DFY4</accession>
<feature type="binding site" evidence="11">
    <location>
        <position position="99"/>
    </location>
    <ligand>
        <name>FMN</name>
        <dbReference type="ChEBI" id="CHEBI:58210"/>
    </ligand>
</feature>
<keyword evidence="7 11" id="KW-0521">NADP</keyword>
<keyword evidence="3 11" id="KW-0285">Flavoprotein</keyword>
<keyword evidence="4 11" id="KW-0288">FMN</keyword>
<dbReference type="EC" id="5.3.3.2" evidence="11"/>
<dbReference type="GO" id="GO:0000287">
    <property type="term" value="F:magnesium ion binding"/>
    <property type="evidence" value="ECO:0007669"/>
    <property type="project" value="UniProtKB-UniRule"/>
</dbReference>
<evidence type="ECO:0000313" key="13">
    <source>
        <dbReference type="EMBL" id="PVY86479.1"/>
    </source>
</evidence>
<feature type="binding site" evidence="11">
    <location>
        <begin position="8"/>
        <end position="9"/>
    </location>
    <ligand>
        <name>substrate</name>
    </ligand>
</feature>
<evidence type="ECO:0000256" key="5">
    <source>
        <dbReference type="ARBA" id="ARBA00022723"/>
    </source>
</evidence>
<evidence type="ECO:0000256" key="4">
    <source>
        <dbReference type="ARBA" id="ARBA00022643"/>
    </source>
</evidence>
<dbReference type="Pfam" id="PF01070">
    <property type="entry name" value="FMN_dh"/>
    <property type="match status" value="1"/>
</dbReference>
<keyword evidence="8 11" id="KW-0414">Isoprene biosynthesis</keyword>
<gene>
    <name evidence="11" type="primary">fni</name>
    <name evidence="13" type="ORF">C7384_101398</name>
</gene>
<dbReference type="InterPro" id="IPR013785">
    <property type="entry name" value="Aldolase_TIM"/>
</dbReference>
<evidence type="ECO:0000256" key="6">
    <source>
        <dbReference type="ARBA" id="ARBA00022842"/>
    </source>
</evidence>
<dbReference type="InterPro" id="IPR011179">
    <property type="entry name" value="IPdP_isomerase"/>
</dbReference>
<comment type="subcellular location">
    <subcellularLocation>
        <location evidence="11">Cytoplasm</location>
    </subcellularLocation>
</comment>
<comment type="similarity">
    <text evidence="11">Belongs to the IPP isomerase type 2 family.</text>
</comment>
<dbReference type="GO" id="GO:0004452">
    <property type="term" value="F:isopentenyl-diphosphate delta-isomerase activity"/>
    <property type="evidence" value="ECO:0007669"/>
    <property type="project" value="UniProtKB-UniRule"/>
</dbReference>
<dbReference type="GO" id="GO:0016491">
    <property type="term" value="F:oxidoreductase activity"/>
    <property type="evidence" value="ECO:0007669"/>
    <property type="project" value="InterPro"/>
</dbReference>
<evidence type="ECO:0000259" key="12">
    <source>
        <dbReference type="Pfam" id="PF01070"/>
    </source>
</evidence>
<sequence length="346" mass="37579">MESQQAQRKNEHLSLAVKMWRQQQLKVIGAAFEAVRWVPNSLPELGEEDITLGQTVAGLNFNWPFYIEAMTGGSNYTKEINGQLAQVASETGLAMAVGSQSIAIKDRQATDSFKIVRQANPNGIVIANLGANHPLDHVLQAVDMLEANALEMHINVAQELSMAEGDRTFYWLDNLANIIAKSPVPVIIKEVGFGMGTSSIQQIAALQPAAINIGGTNGTNFATIEQARDLQNSNPIDFSHYGFSTIESLLAAQKAQVTVPIIATGGITKPNDIITSLMLGATLTSSAGYFLSTLVTQGPTGLYQTITDWQKALPKFMLALGVRQVNELRTVPRIYNPDLQNFIQQL</sequence>
<dbReference type="PANTHER" id="PTHR43665:SF1">
    <property type="entry name" value="ISOPENTENYL-DIPHOSPHATE DELTA-ISOMERASE"/>
    <property type="match status" value="1"/>
</dbReference>
<feature type="binding site" evidence="11">
    <location>
        <position position="158"/>
    </location>
    <ligand>
        <name>substrate</name>
    </ligand>
</feature>
<dbReference type="SUPFAM" id="SSF51395">
    <property type="entry name" value="FMN-linked oxidoreductases"/>
    <property type="match status" value="1"/>
</dbReference>
<dbReference type="NCBIfam" id="TIGR02151">
    <property type="entry name" value="IPP_isom_2"/>
    <property type="match status" value="1"/>
</dbReference>
<dbReference type="Gene3D" id="3.20.20.70">
    <property type="entry name" value="Aldolase class I"/>
    <property type="match status" value="1"/>
</dbReference>
<evidence type="ECO:0000256" key="1">
    <source>
        <dbReference type="ARBA" id="ARBA00001917"/>
    </source>
</evidence>
<protein>
    <recommendedName>
        <fullName evidence="11">Isopentenyl-diphosphate delta-isomerase</fullName>
        <shortName evidence="11">IPP isomerase</shortName>
        <ecNumber evidence="11">5.3.3.2</ecNumber>
    </recommendedName>
    <alternativeName>
        <fullName evidence="11">Isopentenyl diphosphate:dimethylallyl diphosphate isomerase</fullName>
    </alternativeName>
    <alternativeName>
        <fullName evidence="11">Isopentenyl pyrophosphate isomerase</fullName>
    </alternativeName>
    <alternativeName>
        <fullName evidence="11">Type 2 isopentenyl diphosphate isomerase</fullName>
        <shortName evidence="11">IDI-2</shortName>
    </alternativeName>
</protein>
<comment type="caution">
    <text evidence="11">Lacks conserved residue(s) required for the propagation of feature annotation.</text>
</comment>
<feature type="binding site" evidence="11">
    <location>
        <begin position="69"/>
        <end position="71"/>
    </location>
    <ligand>
        <name>FMN</name>
        <dbReference type="ChEBI" id="CHEBI:58210"/>
    </ligand>
</feature>
<evidence type="ECO:0000256" key="3">
    <source>
        <dbReference type="ARBA" id="ARBA00022630"/>
    </source>
</evidence>
<comment type="subunit">
    <text evidence="10 11">Homooctamer. Dimer of tetramers.</text>
</comment>
<dbReference type="RefSeq" id="WP_089937897.1">
    <property type="nucleotide sequence ID" value="NZ_CAKOEX010000001.1"/>
</dbReference>